<dbReference type="PATRIC" id="fig|502682.8.peg.2270"/>
<sequence>MALHLPSKISRLIGDYATLCALIGMIPHELEKRIVARHCAAKLDTLVKLLPRLKNEMISHEWIGGSDATDLNAAIRRLRTDYEGSPLEKVRDSMLAHALQVPPASIVSSWLELNETMVTILNDDLQGIDRKLASHHPGYHGFVTHPVAENWPESWCDEDLLGSADAIRFASHPAGIASADVASMVPGGHPVQDATLRMSGLMTSIRQIDRIAFPMDGYPNCRRLMAEIMLVDYCAMWEGLTTGPVRNNYGEDEPGLGAMWSEDGWSGAHLLIDLATHPHPDFNAWREQRNRSAAHVDPDIPIQDIDLDRWPMTFEELTVEAYRVMNAVQAAAMQDIRSRIAMMPLQTIKGTLGLAGKEGTRFDGL</sequence>
<protein>
    <submittedName>
        <fullName evidence="1">Uncharacterized protein</fullName>
    </submittedName>
</protein>
<name>A0A0G9MMQ9_9SPHN</name>
<dbReference type="AlphaFoldDB" id="A0A0G9MMQ9"/>
<dbReference type="OrthoDB" id="9993012at2"/>
<evidence type="ECO:0000313" key="1">
    <source>
        <dbReference type="EMBL" id="KLE31982.1"/>
    </source>
</evidence>
<comment type="caution">
    <text evidence="1">The sequence shown here is derived from an EMBL/GenBank/DDBJ whole genome shotgun (WGS) entry which is preliminary data.</text>
</comment>
<accession>A0A0G9MMQ9</accession>
<evidence type="ECO:0000313" key="2">
    <source>
        <dbReference type="Proteomes" id="UP000053070"/>
    </source>
</evidence>
<organism evidence="1 2">
    <name type="scientific">Aurantiacibacter gangjinensis</name>
    <dbReference type="NCBI Taxonomy" id="502682"/>
    <lineage>
        <taxon>Bacteria</taxon>
        <taxon>Pseudomonadati</taxon>
        <taxon>Pseudomonadota</taxon>
        <taxon>Alphaproteobacteria</taxon>
        <taxon>Sphingomonadales</taxon>
        <taxon>Erythrobacteraceae</taxon>
        <taxon>Aurantiacibacter</taxon>
    </lineage>
</organism>
<gene>
    <name evidence="1" type="ORF">AAW01_11145</name>
</gene>
<proteinExistence type="predicted"/>
<keyword evidence="2" id="KW-1185">Reference proteome</keyword>
<dbReference type="RefSeq" id="WP_047007331.1">
    <property type="nucleotide sequence ID" value="NZ_CP018097.1"/>
</dbReference>
<dbReference type="Proteomes" id="UP000053070">
    <property type="component" value="Unassembled WGS sequence"/>
</dbReference>
<dbReference type="EMBL" id="LBHC01000002">
    <property type="protein sequence ID" value="KLE31982.1"/>
    <property type="molecule type" value="Genomic_DNA"/>
</dbReference>
<reference evidence="1 2" key="1">
    <citation type="submission" date="2015-04" db="EMBL/GenBank/DDBJ databases">
        <title>The draft genome sequence of Erythrobacr gangjinensis K7-2.</title>
        <authorList>
            <person name="Zhuang L."/>
            <person name="Liu Y."/>
            <person name="Shao Z."/>
        </authorList>
    </citation>
    <scope>NUCLEOTIDE SEQUENCE [LARGE SCALE GENOMIC DNA]</scope>
    <source>
        <strain evidence="1 2">K7-2</strain>
    </source>
</reference>